<accession>A0A9D5D9V0</accession>
<feature type="compositionally biased region" description="Basic and acidic residues" evidence="1">
    <location>
        <begin position="511"/>
        <end position="525"/>
    </location>
</feature>
<feature type="compositionally biased region" description="Basic and acidic residues" evidence="1">
    <location>
        <begin position="17"/>
        <end position="49"/>
    </location>
</feature>
<evidence type="ECO:0008006" key="4">
    <source>
        <dbReference type="Google" id="ProtNLM"/>
    </source>
</evidence>
<dbReference type="Proteomes" id="UP001085076">
    <property type="component" value="Miscellaneous, Linkage group lg01"/>
</dbReference>
<evidence type="ECO:0000313" key="3">
    <source>
        <dbReference type="Proteomes" id="UP001085076"/>
    </source>
</evidence>
<feature type="compositionally biased region" description="Polar residues" evidence="1">
    <location>
        <begin position="484"/>
        <end position="493"/>
    </location>
</feature>
<dbReference type="GO" id="GO:0008270">
    <property type="term" value="F:zinc ion binding"/>
    <property type="evidence" value="ECO:0007669"/>
    <property type="project" value="InterPro"/>
</dbReference>
<comment type="caution">
    <text evidence="2">The sequence shown here is derived from an EMBL/GenBank/DDBJ whole genome shotgun (WGS) entry which is preliminary data.</text>
</comment>
<dbReference type="OrthoDB" id="5920040at2759"/>
<reference evidence="2" key="2">
    <citation type="journal article" date="2022" name="Hortic Res">
        <title>The genome of Dioscorea zingiberensis sheds light on the biosynthesis, origin and evolution of the medicinally important diosgenin saponins.</title>
        <authorList>
            <person name="Li Y."/>
            <person name="Tan C."/>
            <person name="Li Z."/>
            <person name="Guo J."/>
            <person name="Li S."/>
            <person name="Chen X."/>
            <person name="Wang C."/>
            <person name="Dai X."/>
            <person name="Yang H."/>
            <person name="Song W."/>
            <person name="Hou L."/>
            <person name="Xu J."/>
            <person name="Tong Z."/>
            <person name="Xu A."/>
            <person name="Yuan X."/>
            <person name="Wang W."/>
            <person name="Yang Q."/>
            <person name="Chen L."/>
            <person name="Sun Z."/>
            <person name="Wang K."/>
            <person name="Pan B."/>
            <person name="Chen J."/>
            <person name="Bao Y."/>
            <person name="Liu F."/>
            <person name="Qi X."/>
            <person name="Gang D.R."/>
            <person name="Wen J."/>
            <person name="Li J."/>
        </authorList>
    </citation>
    <scope>NUCLEOTIDE SEQUENCE</scope>
    <source>
        <strain evidence="2">Dzin_1.0</strain>
    </source>
</reference>
<keyword evidence="3" id="KW-1185">Reference proteome</keyword>
<feature type="region of interest" description="Disordered" evidence="1">
    <location>
        <begin position="192"/>
        <end position="251"/>
    </location>
</feature>
<feature type="region of interest" description="Disordered" evidence="1">
    <location>
        <begin position="573"/>
        <end position="672"/>
    </location>
</feature>
<sequence length="672" mass="75061">MDGYHNWIKQTAGGGHGDGHGGGEPRHERAIPRSNDGKLNELRGEADRRLPKRKPSPSSLRNNGRHVQDPRAENRGEGETRLRRRELTYVEALSERDSATPPPPPQMMQDDGGGWKKVINKKRRRLSGGPRRDREEQPTLHRRSPPTIRTPKGTINVCGQCLHPGHRAEECRRMVTCRQCGEVGHKGLVCTGARRKMDPNPPSVQKPNKHQHQPATKPLRQPAMKTIKEPATKASPDITHSLNGKTKTPDMEPETMEHHFISLAHDTDMEAGLESMSRFTIARVKETRGGVVNNNHIEALLKTRMKEQWEWSARTLLDGRYLIECTLAETARQMEKAGPMESLPFTLVFTPWMTDLYRPAKAEGALRWIQKPRCSPKARIHCNLRTLQHAYIVELEAGQPPLSWDSRRRTEQEQPPPPGGRKPREQDSNLHHPLAKPPANNIDKGKAPLTEPEPTPARSGGRLQRGIIIREQEEAQHPHRPEHTTPTSNPSTGDEQRRTTDTPAMIVPDGDAAKKTAEETPHCDQDMTCTGLEDEATTHATHNQKDDSPINGQHTLVLEEMDFEATIMALTATWGPTSDPRSNPGSDRNPDKLVLLSHSNPPTHAPCAQPRSPGDCTQPHTIMADLTHGVGTRQDRLPPKDPHDNNQTTLIPSPPEQAPRMACDKPRDAKVL</sequence>
<reference evidence="2" key="1">
    <citation type="submission" date="2021-03" db="EMBL/GenBank/DDBJ databases">
        <authorList>
            <person name="Li Z."/>
            <person name="Yang C."/>
        </authorList>
    </citation>
    <scope>NUCLEOTIDE SEQUENCE</scope>
    <source>
        <strain evidence="2">Dzin_1.0</strain>
        <tissue evidence="2">Leaf</tissue>
    </source>
</reference>
<evidence type="ECO:0000256" key="1">
    <source>
        <dbReference type="SAM" id="MobiDB-lite"/>
    </source>
</evidence>
<gene>
    <name evidence="2" type="ORF">J5N97_005096</name>
</gene>
<feature type="compositionally biased region" description="Basic and acidic residues" evidence="1">
    <location>
        <begin position="130"/>
        <end position="139"/>
    </location>
</feature>
<feature type="region of interest" description="Disordered" evidence="1">
    <location>
        <begin position="402"/>
        <end position="553"/>
    </location>
</feature>
<protein>
    <recommendedName>
        <fullName evidence="4">CCHC-type domain-containing protein</fullName>
    </recommendedName>
</protein>
<organism evidence="2 3">
    <name type="scientific">Dioscorea zingiberensis</name>
    <dbReference type="NCBI Taxonomy" id="325984"/>
    <lineage>
        <taxon>Eukaryota</taxon>
        <taxon>Viridiplantae</taxon>
        <taxon>Streptophyta</taxon>
        <taxon>Embryophyta</taxon>
        <taxon>Tracheophyta</taxon>
        <taxon>Spermatophyta</taxon>
        <taxon>Magnoliopsida</taxon>
        <taxon>Liliopsida</taxon>
        <taxon>Dioscoreales</taxon>
        <taxon>Dioscoreaceae</taxon>
        <taxon>Dioscorea</taxon>
    </lineage>
</organism>
<feature type="compositionally biased region" description="Polar residues" evidence="1">
    <location>
        <begin position="574"/>
        <end position="586"/>
    </location>
</feature>
<evidence type="ECO:0000313" key="2">
    <source>
        <dbReference type="EMBL" id="KAJ0986740.1"/>
    </source>
</evidence>
<dbReference type="EMBL" id="JAGGNH010000001">
    <property type="protein sequence ID" value="KAJ0986740.1"/>
    <property type="molecule type" value="Genomic_DNA"/>
</dbReference>
<dbReference type="AlphaFoldDB" id="A0A9D5D9V0"/>
<proteinExistence type="predicted"/>
<dbReference type="GO" id="GO:0003676">
    <property type="term" value="F:nucleic acid binding"/>
    <property type="evidence" value="ECO:0007669"/>
    <property type="project" value="InterPro"/>
</dbReference>
<dbReference type="SUPFAM" id="SSF57756">
    <property type="entry name" value="Retrovirus zinc finger-like domains"/>
    <property type="match status" value="1"/>
</dbReference>
<feature type="region of interest" description="Disordered" evidence="1">
    <location>
        <begin position="1"/>
        <end position="151"/>
    </location>
</feature>
<feature type="compositionally biased region" description="Basic and acidic residues" evidence="1">
    <location>
        <begin position="468"/>
        <end position="483"/>
    </location>
</feature>
<feature type="compositionally biased region" description="Basic and acidic residues" evidence="1">
    <location>
        <begin position="662"/>
        <end position="672"/>
    </location>
</feature>
<feature type="compositionally biased region" description="Basic and acidic residues" evidence="1">
    <location>
        <begin position="66"/>
        <end position="98"/>
    </location>
</feature>
<feature type="compositionally biased region" description="Basic and acidic residues" evidence="1">
    <location>
        <begin position="633"/>
        <end position="644"/>
    </location>
</feature>
<dbReference type="InterPro" id="IPR036875">
    <property type="entry name" value="Znf_CCHC_sf"/>
</dbReference>
<name>A0A9D5D9V0_9LILI</name>